<dbReference type="Proteomes" id="UP000183766">
    <property type="component" value="Unassembled WGS sequence"/>
</dbReference>
<reference evidence="2 7" key="3">
    <citation type="submission" date="2018-08" db="EMBL/GenBank/DDBJ databases">
        <title>A genome reference for cultivated species of the human gut microbiota.</title>
        <authorList>
            <person name="Zou Y."/>
            <person name="Xue W."/>
            <person name="Luo G."/>
        </authorList>
    </citation>
    <scope>NUCLEOTIDE SEQUENCE [LARGE SCALE GENOMIC DNA]</scope>
    <source>
        <strain evidence="2 7">AF46-11NS</strain>
    </source>
</reference>
<sequence>MFAVISQPHFKLLTSFTLFTLLRKEALVQTKTQVFSYVEERKKNMTGYRIETADIVSVD</sequence>
<dbReference type="EMBL" id="QRNE01000001">
    <property type="protein sequence ID" value="RHK29981.1"/>
    <property type="molecule type" value="Genomic_DNA"/>
</dbReference>
<name>A0A174DHC7_9BACE</name>
<dbReference type="AlphaFoldDB" id="A0A174DHC7"/>
<dbReference type="Proteomes" id="UP000183040">
    <property type="component" value="Unassembled WGS sequence"/>
</dbReference>
<reference evidence="1" key="4">
    <citation type="journal article" date="2019" name="bioRxiv">
        <title>Acquired interbacterial defense systems protect against interspecies antagonism in the human gut microbiome.</title>
        <authorList>
            <person name="Ross B.D."/>
            <person name="Verster A.J."/>
            <person name="Radey M.C."/>
            <person name="Schmidtke D.T."/>
            <person name="Pope C.E."/>
            <person name="Hoffman L.R."/>
            <person name="Hajjar A.M."/>
            <person name="Peterson S.B."/>
            <person name="Borenstein E."/>
            <person name="Mougous J.D."/>
        </authorList>
    </citation>
    <scope>NUCLEOTIDE SEQUENCE</scope>
    <source>
        <strain evidence="1">H204</strain>
    </source>
</reference>
<evidence type="ECO:0000313" key="4">
    <source>
        <dbReference type="EMBL" id="SFM83168.1"/>
    </source>
</evidence>
<evidence type="ECO:0000313" key="3">
    <source>
        <dbReference type="EMBL" id="SEA78956.1"/>
    </source>
</evidence>
<gene>
    <name evidence="2" type="ORF">DW075_00050</name>
    <name evidence="1" type="ORF">F6S82_25125</name>
    <name evidence="3" type="ORF">SAMN04487924_11371</name>
    <name evidence="4" type="ORF">SAMN05216250_11171</name>
</gene>
<evidence type="ECO:0000313" key="1">
    <source>
        <dbReference type="EMBL" id="KAA9036457.1"/>
    </source>
</evidence>
<dbReference type="EMBL" id="VYQC01000023">
    <property type="protein sequence ID" value="KAA9036457.1"/>
    <property type="molecule type" value="Genomic_DNA"/>
</dbReference>
<protein>
    <submittedName>
        <fullName evidence="2">Uncharacterized protein</fullName>
    </submittedName>
</protein>
<proteinExistence type="predicted"/>
<evidence type="ECO:0000313" key="7">
    <source>
        <dbReference type="Proteomes" id="UP000285503"/>
    </source>
</evidence>
<reference evidence="1" key="5">
    <citation type="submission" date="2019-09" db="EMBL/GenBank/DDBJ databases">
        <authorList>
            <person name="Ross B.D."/>
            <person name="Verster A.J."/>
            <person name="Radey M.C."/>
            <person name="Schmidtke D.T."/>
            <person name="Pope C.E."/>
            <person name="Hoffman L.R."/>
            <person name="Hajjar A.M."/>
            <person name="Peterson S.B."/>
            <person name="Borenstein E."/>
            <person name="Mougous J.D."/>
        </authorList>
    </citation>
    <scope>NUCLEOTIDE SEQUENCE</scope>
    <source>
        <strain evidence="1">H204</strain>
    </source>
</reference>
<evidence type="ECO:0000313" key="6">
    <source>
        <dbReference type="Proteomes" id="UP000183766"/>
    </source>
</evidence>
<evidence type="ECO:0000313" key="2">
    <source>
        <dbReference type="EMBL" id="RHK29981.1"/>
    </source>
</evidence>
<dbReference type="Proteomes" id="UP000327007">
    <property type="component" value="Unassembled WGS sequence"/>
</dbReference>
<accession>A0A174DHC7</accession>
<dbReference type="EMBL" id="FNRP01000013">
    <property type="protein sequence ID" value="SEA78956.1"/>
    <property type="molecule type" value="Genomic_DNA"/>
</dbReference>
<reference evidence="8" key="2">
    <citation type="journal article" date="2018" name="J. Anim. Genet.">
        <title>Acquired interbacterial defense systems protect against interspecies antagonism in the human gut microbiome.</title>
        <authorList>
            <person name="Ross B.D."/>
            <person name="Verster A.J."/>
            <person name="Radey M.C."/>
            <person name="Schmidtke D.T."/>
            <person name="Pope C.E."/>
            <person name="Hoffman L.R."/>
            <person name="Hajjar A."/>
            <person name="Peterson S.B."/>
            <person name="Borenstein E."/>
            <person name="Mougous J."/>
        </authorList>
    </citation>
    <scope>NUCLEOTIDE SEQUENCE [LARGE SCALE GENOMIC DNA]</scope>
    <source>
        <strain evidence="8">H204</strain>
    </source>
</reference>
<evidence type="ECO:0000313" key="8">
    <source>
        <dbReference type="Proteomes" id="UP000327007"/>
    </source>
</evidence>
<reference evidence="5 6" key="1">
    <citation type="submission" date="2016-10" db="EMBL/GenBank/DDBJ databases">
        <authorList>
            <person name="de Groot N.N."/>
        </authorList>
    </citation>
    <scope>NUCLEOTIDE SEQUENCE [LARGE SCALE GENOMIC DNA]</scope>
    <source>
        <strain evidence="4 6">NLAE-zl-C202</strain>
        <strain evidence="3 5">NLAE-zl-G339</strain>
    </source>
</reference>
<dbReference type="EMBL" id="FOUM01000011">
    <property type="protein sequence ID" value="SFM83168.1"/>
    <property type="molecule type" value="Genomic_DNA"/>
</dbReference>
<evidence type="ECO:0000313" key="5">
    <source>
        <dbReference type="Proteomes" id="UP000183040"/>
    </source>
</evidence>
<organism evidence="2 7">
    <name type="scientific">Bacteroides xylanisolvens</name>
    <dbReference type="NCBI Taxonomy" id="371601"/>
    <lineage>
        <taxon>Bacteria</taxon>
        <taxon>Pseudomonadati</taxon>
        <taxon>Bacteroidota</taxon>
        <taxon>Bacteroidia</taxon>
        <taxon>Bacteroidales</taxon>
        <taxon>Bacteroidaceae</taxon>
        <taxon>Bacteroides</taxon>
    </lineage>
</organism>
<dbReference type="Proteomes" id="UP000285503">
    <property type="component" value="Unassembled WGS sequence"/>
</dbReference>